<evidence type="ECO:0000313" key="3">
    <source>
        <dbReference type="EMBL" id="KPX17679.1"/>
    </source>
</evidence>
<proteinExistence type="predicted"/>
<feature type="compositionally biased region" description="Low complexity" evidence="1">
    <location>
        <begin position="283"/>
        <end position="297"/>
    </location>
</feature>
<reference evidence="3 4" key="1">
    <citation type="submission" date="2015-09" db="EMBL/GenBank/DDBJ databases">
        <title>Genome announcement of multiple Pseudomonas syringae strains.</title>
        <authorList>
            <person name="Thakur S."/>
            <person name="Wang P.W."/>
            <person name="Gong Y."/>
            <person name="Weir B.S."/>
            <person name="Guttman D.S."/>
        </authorList>
    </citation>
    <scope>NUCLEOTIDE SEQUENCE [LARGE SCALE GENOMIC DNA]</scope>
    <source>
        <strain evidence="3 4">ICMP9757</strain>
    </source>
</reference>
<gene>
    <name evidence="3" type="ORF">ALO73_200040</name>
</gene>
<evidence type="ECO:0000256" key="2">
    <source>
        <dbReference type="SAM" id="SignalP"/>
    </source>
</evidence>
<feature type="chain" id="PRO_5040753429" evidence="2">
    <location>
        <begin position="21"/>
        <end position="515"/>
    </location>
</feature>
<comment type="caution">
    <text evidence="3">The sequence shown here is derived from an EMBL/GenBank/DDBJ whole genome shotgun (WGS) entry which is preliminary data.</text>
</comment>
<feature type="region of interest" description="Disordered" evidence="1">
    <location>
        <begin position="283"/>
        <end position="302"/>
    </location>
</feature>
<name>A0A9X0H6U2_PSESX</name>
<dbReference type="RefSeq" id="WP_152343612.1">
    <property type="nucleotide sequence ID" value="NZ_JYHD01000200.1"/>
</dbReference>
<evidence type="ECO:0000313" key="4">
    <source>
        <dbReference type="Proteomes" id="UP000050345"/>
    </source>
</evidence>
<dbReference type="AlphaFoldDB" id="A0A9X0H6U2"/>
<dbReference type="EMBL" id="LJQF01000044">
    <property type="protein sequence ID" value="KPX17679.1"/>
    <property type="molecule type" value="Genomic_DNA"/>
</dbReference>
<accession>A0A9X0H6U2</accession>
<organism evidence="3 4">
    <name type="scientific">Pseudomonas syringae pv. daphniphylli</name>
    <dbReference type="NCBI Taxonomy" id="264455"/>
    <lineage>
        <taxon>Bacteria</taxon>
        <taxon>Pseudomonadati</taxon>
        <taxon>Pseudomonadota</taxon>
        <taxon>Gammaproteobacteria</taxon>
        <taxon>Pseudomonadales</taxon>
        <taxon>Pseudomonadaceae</taxon>
        <taxon>Pseudomonas</taxon>
        <taxon>Pseudomonas syringae</taxon>
    </lineage>
</organism>
<feature type="signal peptide" evidence="2">
    <location>
        <begin position="1"/>
        <end position="20"/>
    </location>
</feature>
<evidence type="ECO:0000256" key="1">
    <source>
        <dbReference type="SAM" id="MobiDB-lite"/>
    </source>
</evidence>
<keyword evidence="2" id="KW-0732">Signal</keyword>
<dbReference type="NCBIfam" id="NF041109">
    <property type="entry name" value="VF_TspB_C_term"/>
    <property type="match status" value="1"/>
</dbReference>
<feature type="compositionally biased region" description="Gly residues" evidence="1">
    <location>
        <begin position="359"/>
        <end position="372"/>
    </location>
</feature>
<feature type="compositionally biased region" description="Acidic residues" evidence="1">
    <location>
        <begin position="373"/>
        <end position="387"/>
    </location>
</feature>
<feature type="region of interest" description="Disordered" evidence="1">
    <location>
        <begin position="359"/>
        <end position="387"/>
    </location>
</feature>
<sequence length="515" mass="53420">MHNYLKGLIAALCVFFSAYAISDPVAYYNTNYGTSVPYTSADGACQGAAGLYGYTLSGMVSQPNARWICNRTTSSGTIEGFAAAYRQGSQCPDGGSLNQDGTACGLPEPEMLDGQMCADQQGHSVGNPMVYDKTTSKCVALADSDLDTTCSYFAGRGETAYSVAGQLDVGGNAVAPPTFTGQMGCQVATVSSSECTLNVQGAISCNVTAKFTGKVGESSGPDPRDAGCEGNKCKVVEQTTSVTDNPCVMSGNSCTAETESSTTGKQNCGSVNGSYTCITVKPTSSGTKTQTTSTSETNPDGSIKTTKTDTVTKTKCTDVKTCTDSKSTTTTTSTINKTGQITGTSTVCTGTCGTGSSVGGSGNGTGNGTGNGDGEEEGDGTASESDDCTIPPKCDGDAYLCSILRQEFINSCAERALPTDKEKAEFEVLLAKQKTELDDNQKTLDEKVGSLVNQFQSASSAGSTGGRCFEDKSFAVMGHSFSLPFSEVCSILEWFRYAVLAAAYLISFRLLTKDL</sequence>
<protein>
    <submittedName>
        <fullName evidence="3">Spermidine synthase</fullName>
    </submittedName>
</protein>
<dbReference type="Proteomes" id="UP000050345">
    <property type="component" value="Unassembled WGS sequence"/>
</dbReference>